<feature type="region of interest" description="Disordered" evidence="1">
    <location>
        <begin position="113"/>
        <end position="136"/>
    </location>
</feature>
<dbReference type="InterPro" id="IPR013783">
    <property type="entry name" value="Ig-like_fold"/>
</dbReference>
<evidence type="ECO:0000313" key="4">
    <source>
        <dbReference type="Proteomes" id="UP001044222"/>
    </source>
</evidence>
<comment type="caution">
    <text evidence="3">The sequence shown here is derived from an EMBL/GenBank/DDBJ whole genome shotgun (WGS) entry which is preliminary data.</text>
</comment>
<protein>
    <recommendedName>
        <fullName evidence="5">Immunoglobulin V-set domain-containing protein</fullName>
    </recommendedName>
</protein>
<organism evidence="3 4">
    <name type="scientific">Anguilla anguilla</name>
    <name type="common">European freshwater eel</name>
    <name type="synonym">Muraena anguilla</name>
    <dbReference type="NCBI Taxonomy" id="7936"/>
    <lineage>
        <taxon>Eukaryota</taxon>
        <taxon>Metazoa</taxon>
        <taxon>Chordata</taxon>
        <taxon>Craniata</taxon>
        <taxon>Vertebrata</taxon>
        <taxon>Euteleostomi</taxon>
        <taxon>Actinopterygii</taxon>
        <taxon>Neopterygii</taxon>
        <taxon>Teleostei</taxon>
        <taxon>Anguilliformes</taxon>
        <taxon>Anguillidae</taxon>
        <taxon>Anguilla</taxon>
    </lineage>
</organism>
<keyword evidence="2" id="KW-0472">Membrane</keyword>
<proteinExistence type="predicted"/>
<keyword evidence="4" id="KW-1185">Reference proteome</keyword>
<keyword evidence="2" id="KW-0812">Transmembrane</keyword>
<dbReference type="SUPFAM" id="SSF48726">
    <property type="entry name" value="Immunoglobulin"/>
    <property type="match status" value="1"/>
</dbReference>
<evidence type="ECO:0000313" key="3">
    <source>
        <dbReference type="EMBL" id="KAG5837779.1"/>
    </source>
</evidence>
<dbReference type="EMBL" id="JAFIRN010000012">
    <property type="protein sequence ID" value="KAG5837779.1"/>
    <property type="molecule type" value="Genomic_DNA"/>
</dbReference>
<dbReference type="AlphaFoldDB" id="A0A9D3RP08"/>
<evidence type="ECO:0000256" key="2">
    <source>
        <dbReference type="SAM" id="Phobius"/>
    </source>
</evidence>
<dbReference type="Proteomes" id="UP001044222">
    <property type="component" value="Chromosome 12"/>
</dbReference>
<evidence type="ECO:0008006" key="5">
    <source>
        <dbReference type="Google" id="ProtNLM"/>
    </source>
</evidence>
<accession>A0A9D3RP08</accession>
<feature type="transmembrane region" description="Helical" evidence="2">
    <location>
        <begin position="85"/>
        <end position="110"/>
    </location>
</feature>
<dbReference type="Gene3D" id="2.60.40.10">
    <property type="entry name" value="Immunoglobulins"/>
    <property type="match status" value="1"/>
</dbReference>
<evidence type="ECO:0000256" key="1">
    <source>
        <dbReference type="SAM" id="MobiDB-lite"/>
    </source>
</evidence>
<feature type="region of interest" description="Disordered" evidence="1">
    <location>
        <begin position="172"/>
        <end position="195"/>
    </location>
</feature>
<reference evidence="3" key="1">
    <citation type="submission" date="2021-01" db="EMBL/GenBank/DDBJ databases">
        <title>A chromosome-scale assembly of European eel, Anguilla anguilla.</title>
        <authorList>
            <person name="Henkel C."/>
            <person name="Jong-Raadsen S.A."/>
            <person name="Dufour S."/>
            <person name="Weltzien F.-A."/>
            <person name="Palstra A.P."/>
            <person name="Pelster B."/>
            <person name="Spaink H.P."/>
            <person name="Van Den Thillart G.E."/>
            <person name="Jansen H."/>
            <person name="Zahm M."/>
            <person name="Klopp C."/>
            <person name="Cedric C."/>
            <person name="Louis A."/>
            <person name="Berthelot C."/>
            <person name="Parey E."/>
            <person name="Roest Crollius H."/>
            <person name="Montfort J."/>
            <person name="Robinson-Rechavi M."/>
            <person name="Bucao C."/>
            <person name="Bouchez O."/>
            <person name="Gislard M."/>
            <person name="Lluch J."/>
            <person name="Milhes M."/>
            <person name="Lampietro C."/>
            <person name="Lopez Roques C."/>
            <person name="Donnadieu C."/>
            <person name="Braasch I."/>
            <person name="Desvignes T."/>
            <person name="Postlethwait J."/>
            <person name="Bobe J."/>
            <person name="Guiguen Y."/>
            <person name="Dirks R."/>
        </authorList>
    </citation>
    <scope>NUCLEOTIDE SEQUENCE</scope>
    <source>
        <strain evidence="3">Tag_6206</strain>
        <tissue evidence="3">Liver</tissue>
    </source>
</reference>
<name>A0A9D3RP08_ANGAN</name>
<dbReference type="InterPro" id="IPR036179">
    <property type="entry name" value="Ig-like_dom_sf"/>
</dbReference>
<sequence length="195" mass="21182">MDVTIRNLQKSDSGLYRCAITDSQNHVYKDFIVVIPDSANRQSPPLPSLTTTSHTTVATVTTSATPVESLSDVQGNASSRFKTDLWITLAAVLGALMMLILIISVTTIVVHRRKKDEKKSGTAPCDRPSSFRTGSTSEDVNSIVYTTVNFQPREDPAGLYANCKVHKSPAASALQTYGRPDSTDSVEYSTLAVRQ</sequence>
<keyword evidence="2" id="KW-1133">Transmembrane helix</keyword>
<gene>
    <name evidence="3" type="ORF">ANANG_G00216310</name>
</gene>